<reference evidence="2" key="1">
    <citation type="submission" date="2021-01" db="EMBL/GenBank/DDBJ databases">
        <authorList>
            <person name="Corre E."/>
            <person name="Pelletier E."/>
            <person name="Niang G."/>
            <person name="Scheremetjew M."/>
            <person name="Finn R."/>
            <person name="Kale V."/>
            <person name="Holt S."/>
            <person name="Cochrane G."/>
            <person name="Meng A."/>
            <person name="Brown T."/>
            <person name="Cohen L."/>
        </authorList>
    </citation>
    <scope>NUCLEOTIDE SEQUENCE</scope>
    <source>
        <strain evidence="2">CCCM 845</strain>
    </source>
</reference>
<name>A0A7S2X6P1_PROMC</name>
<gene>
    <name evidence="2" type="ORF">PMIC02512_LOCUS3614</name>
</gene>
<organism evidence="2">
    <name type="scientific">Prorocentrum micans</name>
    <name type="common">Red tide dinoflagellate</name>
    <dbReference type="NCBI Taxonomy" id="2945"/>
    <lineage>
        <taxon>Eukaryota</taxon>
        <taxon>Sar</taxon>
        <taxon>Alveolata</taxon>
        <taxon>Dinophyceae</taxon>
        <taxon>Prorocentrales</taxon>
        <taxon>Prorocentraceae</taxon>
        <taxon>Prorocentrum</taxon>
    </lineage>
</organism>
<dbReference type="EMBL" id="HBHN01014163">
    <property type="protein sequence ID" value="CAD9726197.1"/>
    <property type="molecule type" value="Transcribed_RNA"/>
</dbReference>
<dbReference type="AlphaFoldDB" id="A0A7S2X6P1"/>
<protein>
    <submittedName>
        <fullName evidence="2">Uncharacterized protein</fullName>
    </submittedName>
</protein>
<accession>A0A7S2X6P1</accession>
<feature type="compositionally biased region" description="Low complexity" evidence="1">
    <location>
        <begin position="46"/>
        <end position="56"/>
    </location>
</feature>
<evidence type="ECO:0000256" key="1">
    <source>
        <dbReference type="SAM" id="MobiDB-lite"/>
    </source>
</evidence>
<proteinExistence type="predicted"/>
<feature type="region of interest" description="Disordered" evidence="1">
    <location>
        <begin position="40"/>
        <end position="62"/>
    </location>
</feature>
<evidence type="ECO:0000313" key="2">
    <source>
        <dbReference type="EMBL" id="CAD9726197.1"/>
    </source>
</evidence>
<sequence length="128" mass="14294">MPPMCTYHASPLRISEHSSPPFEMPLGWSVTMHELPEPQDCDRSVHSMVSSASSGSEAHDDTVMPLRSGVRSHFGSSDFYASLEAWLRAAGRAHTPEEPCHPCARTTRRRYGFRSIPARPLKCRWDGA</sequence>